<gene>
    <name evidence="6" type="ORF">WA026_023113</name>
</gene>
<evidence type="ECO:0000259" key="5">
    <source>
        <dbReference type="Pfam" id="PF00151"/>
    </source>
</evidence>
<comment type="subcellular location">
    <subcellularLocation>
        <location evidence="1">Secreted</location>
    </subcellularLocation>
</comment>
<accession>A0AAW1UDG4</accession>
<dbReference type="FunFam" id="3.40.50.1820:FF:000348">
    <property type="entry name" value="Uncharacterized protein, isoform C"/>
    <property type="match status" value="1"/>
</dbReference>
<evidence type="ECO:0000256" key="1">
    <source>
        <dbReference type="ARBA" id="ARBA00004613"/>
    </source>
</evidence>
<evidence type="ECO:0000313" key="7">
    <source>
        <dbReference type="Proteomes" id="UP001431783"/>
    </source>
</evidence>
<keyword evidence="7" id="KW-1185">Reference proteome</keyword>
<organism evidence="6 7">
    <name type="scientific">Henosepilachna vigintioctopunctata</name>
    <dbReference type="NCBI Taxonomy" id="420089"/>
    <lineage>
        <taxon>Eukaryota</taxon>
        <taxon>Metazoa</taxon>
        <taxon>Ecdysozoa</taxon>
        <taxon>Arthropoda</taxon>
        <taxon>Hexapoda</taxon>
        <taxon>Insecta</taxon>
        <taxon>Pterygota</taxon>
        <taxon>Neoptera</taxon>
        <taxon>Endopterygota</taxon>
        <taxon>Coleoptera</taxon>
        <taxon>Polyphaga</taxon>
        <taxon>Cucujiformia</taxon>
        <taxon>Coccinelloidea</taxon>
        <taxon>Coccinellidae</taxon>
        <taxon>Epilachninae</taxon>
        <taxon>Epilachnini</taxon>
        <taxon>Henosepilachna</taxon>
    </lineage>
</organism>
<dbReference type="GO" id="GO:0016298">
    <property type="term" value="F:lipase activity"/>
    <property type="evidence" value="ECO:0007669"/>
    <property type="project" value="InterPro"/>
</dbReference>
<dbReference type="PANTHER" id="PTHR11610:SF36">
    <property type="entry name" value="LIPASE MEMBER H-A-LIKE PROTEIN"/>
    <property type="match status" value="1"/>
</dbReference>
<dbReference type="GO" id="GO:0005615">
    <property type="term" value="C:extracellular space"/>
    <property type="evidence" value="ECO:0007669"/>
    <property type="project" value="TreeGrafter"/>
</dbReference>
<keyword evidence="3" id="KW-0964">Secreted</keyword>
<evidence type="ECO:0000256" key="4">
    <source>
        <dbReference type="RuleBase" id="RU004262"/>
    </source>
</evidence>
<name>A0AAW1UDG4_9CUCU</name>
<dbReference type="GO" id="GO:0017171">
    <property type="term" value="F:serine hydrolase activity"/>
    <property type="evidence" value="ECO:0007669"/>
    <property type="project" value="TreeGrafter"/>
</dbReference>
<comment type="similarity">
    <text evidence="2 4">Belongs to the AB hydrolase superfamily. Lipase family.</text>
</comment>
<dbReference type="AlphaFoldDB" id="A0AAW1UDG4"/>
<dbReference type="SUPFAM" id="SSF53474">
    <property type="entry name" value="alpha/beta-Hydrolases"/>
    <property type="match status" value="1"/>
</dbReference>
<dbReference type="Gene3D" id="3.40.50.1820">
    <property type="entry name" value="alpha/beta hydrolase"/>
    <property type="match status" value="1"/>
</dbReference>
<proteinExistence type="inferred from homology"/>
<dbReference type="EMBL" id="JARQZJ010000052">
    <property type="protein sequence ID" value="KAK9878664.1"/>
    <property type="molecule type" value="Genomic_DNA"/>
</dbReference>
<dbReference type="InterPro" id="IPR013818">
    <property type="entry name" value="Lipase"/>
</dbReference>
<evidence type="ECO:0000313" key="6">
    <source>
        <dbReference type="EMBL" id="KAK9878664.1"/>
    </source>
</evidence>
<dbReference type="GO" id="GO:0016042">
    <property type="term" value="P:lipid catabolic process"/>
    <property type="evidence" value="ECO:0007669"/>
    <property type="project" value="TreeGrafter"/>
</dbReference>
<reference evidence="6 7" key="1">
    <citation type="submission" date="2023-03" db="EMBL/GenBank/DDBJ databases">
        <title>Genome insight into feeding habits of ladybird beetles.</title>
        <authorList>
            <person name="Li H.-S."/>
            <person name="Huang Y.-H."/>
            <person name="Pang H."/>
        </authorList>
    </citation>
    <scope>NUCLEOTIDE SEQUENCE [LARGE SCALE GENOMIC DNA]</scope>
    <source>
        <strain evidence="6">SYSU_2023b</strain>
        <tissue evidence="6">Whole body</tissue>
    </source>
</reference>
<feature type="domain" description="Lipase" evidence="5">
    <location>
        <begin position="41"/>
        <end position="281"/>
    </location>
</feature>
<comment type="caution">
    <text evidence="6">The sequence shown here is derived from an EMBL/GenBank/DDBJ whole genome shotgun (WGS) entry which is preliminary data.</text>
</comment>
<protein>
    <recommendedName>
        <fullName evidence="5">Lipase domain-containing protein</fullName>
    </recommendedName>
</protein>
<dbReference type="Pfam" id="PF00151">
    <property type="entry name" value="Lipase"/>
    <property type="match status" value="1"/>
</dbReference>
<sequence>MNFCIVFLFASIGLSGHYVLCSIWNIYDLKYWRCLLKKTNECPDNDIKFYLYTHETGKTRMRIDIRNPYSLAFSGWHPNRKNVLIVHGFNGTESKRPMTILRNAYLSRKDYNIFTIDWKPLARFPCYLSALSNTRLVAQCTAKLYSFIMDNGAAAEDTTCVGHSLGAHICGMISNHLNVKQHRIVGLDPARPLIDQYASDVWMLTKDDAHQVQVIHTNAGFLGEMNQVGHVDFCVNGGMRQPGCKGHFLRIARCSHFQSACYFANSVQRGNFSVGYRCNSKCPNRYNHWALLSQNAIPMGHDTPYGVSGMYCVETKSSAECPFN</sequence>
<evidence type="ECO:0000256" key="2">
    <source>
        <dbReference type="ARBA" id="ARBA00010701"/>
    </source>
</evidence>
<dbReference type="InterPro" id="IPR029058">
    <property type="entry name" value="AB_hydrolase_fold"/>
</dbReference>
<evidence type="ECO:0000256" key="3">
    <source>
        <dbReference type="ARBA" id="ARBA00022525"/>
    </source>
</evidence>
<dbReference type="PRINTS" id="PR00821">
    <property type="entry name" value="TAGLIPASE"/>
</dbReference>
<dbReference type="Proteomes" id="UP001431783">
    <property type="component" value="Unassembled WGS sequence"/>
</dbReference>
<dbReference type="PANTHER" id="PTHR11610">
    <property type="entry name" value="LIPASE"/>
    <property type="match status" value="1"/>
</dbReference>
<dbReference type="InterPro" id="IPR000734">
    <property type="entry name" value="TAG_lipase"/>
</dbReference>